<evidence type="ECO:0000313" key="2">
    <source>
        <dbReference type="Proteomes" id="UP000038055"/>
    </source>
</evidence>
<dbReference type="AlphaFoldDB" id="A0A0B7HQP5"/>
<protein>
    <recommendedName>
        <fullName evidence="3">Lipocalin-like domain-containing protein</fullName>
    </recommendedName>
</protein>
<keyword evidence="2" id="KW-1185">Reference proteome</keyword>
<dbReference type="Proteomes" id="UP000038055">
    <property type="component" value="Unassembled WGS sequence"/>
</dbReference>
<evidence type="ECO:0008006" key="3">
    <source>
        <dbReference type="Google" id="ProtNLM"/>
    </source>
</evidence>
<organism evidence="1 2">
    <name type="scientific">Capnocytophaga cynodegmi</name>
    <dbReference type="NCBI Taxonomy" id="28189"/>
    <lineage>
        <taxon>Bacteria</taxon>
        <taxon>Pseudomonadati</taxon>
        <taxon>Bacteroidota</taxon>
        <taxon>Flavobacteriia</taxon>
        <taxon>Flavobacteriales</taxon>
        <taxon>Flavobacteriaceae</taxon>
        <taxon>Capnocytophaga</taxon>
    </lineage>
</organism>
<gene>
    <name evidence="1" type="ORF">CCYN2B_90070</name>
</gene>
<proteinExistence type="predicted"/>
<sequence length="202" mass="22875">MRKILVIAALIIGVISCGKEEDSATGNYPEIVGTWSMVDGEVNGQSTSLNPDLTYEDKQAQDCAKRSTLKFLANGDFRGVFYMPQVEPEYRNNRYQFVYKGCNRALDLDDLATEGTIKYKIRNRKIIVYGKGEDGSSTEIEFFNIESLSGRTLKLSYSEEMKAQLRSAYERGKQILQQNNIDIEIPENIDVALNGFIIMEKQ</sequence>
<accession>A0A0B7HQP5</accession>
<reference evidence="2" key="1">
    <citation type="submission" date="2015-01" db="EMBL/GenBank/DDBJ databases">
        <authorList>
            <person name="MANFREDI Pablo"/>
        </authorList>
    </citation>
    <scope>NUCLEOTIDE SEQUENCE [LARGE SCALE GENOMIC DNA]</scope>
    <source>
        <strain evidence="2">Ccyn2B</strain>
    </source>
</reference>
<dbReference type="PROSITE" id="PS51257">
    <property type="entry name" value="PROKAR_LIPOPROTEIN"/>
    <property type="match status" value="1"/>
</dbReference>
<name>A0A0B7HQP5_9FLAO</name>
<dbReference type="RefSeq" id="WP_041994819.1">
    <property type="nucleotide sequence ID" value="NZ_CDOD01000067.1"/>
</dbReference>
<dbReference type="EMBL" id="CDOD01000067">
    <property type="protein sequence ID" value="CEN40172.1"/>
    <property type="molecule type" value="Genomic_DNA"/>
</dbReference>
<evidence type="ECO:0000313" key="1">
    <source>
        <dbReference type="EMBL" id="CEN40172.1"/>
    </source>
</evidence>